<dbReference type="RefSeq" id="WP_039421771.1">
    <property type="nucleotide sequence ID" value="NZ_JRAI01000067.1"/>
</dbReference>
<dbReference type="InterPro" id="IPR026888">
    <property type="entry name" value="AcetylCoA_hyd_C"/>
</dbReference>
<keyword evidence="8" id="KW-1185">Reference proteome</keyword>
<dbReference type="AlphaFoldDB" id="A0A0A2F9D8"/>
<dbReference type="PANTHER" id="PTHR21432">
    <property type="entry name" value="ACETYL-COA HYDROLASE-RELATED"/>
    <property type="match status" value="1"/>
</dbReference>
<dbReference type="GO" id="GO:0006083">
    <property type="term" value="P:acetate metabolic process"/>
    <property type="evidence" value="ECO:0007669"/>
    <property type="project" value="InterPro"/>
</dbReference>
<organism evidence="6 8">
    <name type="scientific">Porphyromonas gulae</name>
    <dbReference type="NCBI Taxonomy" id="111105"/>
    <lineage>
        <taxon>Bacteria</taxon>
        <taxon>Pseudomonadati</taxon>
        <taxon>Bacteroidota</taxon>
        <taxon>Bacteroidia</taxon>
        <taxon>Bacteroidales</taxon>
        <taxon>Porphyromonadaceae</taxon>
        <taxon>Porphyromonas</taxon>
    </lineage>
</organism>
<dbReference type="InterPro" id="IPR038460">
    <property type="entry name" value="AcetylCoA_hyd_C_sf"/>
</dbReference>
<dbReference type="InterPro" id="IPR046433">
    <property type="entry name" value="ActCoA_hydro"/>
</dbReference>
<dbReference type="InterPro" id="IPR003702">
    <property type="entry name" value="ActCoA_hydro_N"/>
</dbReference>
<comment type="caution">
    <text evidence="6">The sequence shown here is derived from an EMBL/GenBank/DDBJ whole genome shotgun (WGS) entry which is preliminary data.</text>
</comment>
<dbReference type="Gene3D" id="3.40.1080.10">
    <property type="entry name" value="Glutaconate Coenzyme A-transferase"/>
    <property type="match status" value="1"/>
</dbReference>
<evidence type="ECO:0000256" key="1">
    <source>
        <dbReference type="ARBA" id="ARBA00009632"/>
    </source>
</evidence>
<dbReference type="EMBL" id="JRAI01000067">
    <property type="protein sequence ID" value="KGN84614.1"/>
    <property type="molecule type" value="Genomic_DNA"/>
</dbReference>
<feature type="domain" description="Acetyl-CoA hydrolase/transferase C-terminal" evidence="4">
    <location>
        <begin position="273"/>
        <end position="425"/>
    </location>
</feature>
<dbReference type="PANTHER" id="PTHR21432:SF20">
    <property type="entry name" value="ACETYL-COA HYDROLASE"/>
    <property type="match status" value="1"/>
</dbReference>
<dbReference type="GO" id="GO:0008775">
    <property type="term" value="F:acetate CoA-transferase activity"/>
    <property type="evidence" value="ECO:0007669"/>
    <property type="project" value="InterPro"/>
</dbReference>
<evidence type="ECO:0000259" key="4">
    <source>
        <dbReference type="Pfam" id="PF13336"/>
    </source>
</evidence>
<comment type="similarity">
    <text evidence="1">Belongs to the acetyl-CoA hydrolase/transferase family.</text>
</comment>
<sequence>MKDVLAEYASRIVSAEEAVKHIKNGERVALSHAAGVPQSCVNALVQQADHFRNVEIYHMLCLGEGKYMAPEMAPHFRHITNFVGGNSRKAVEENRADFIPAFFYEVPSMIRKDILHIDVAIVQLSMPDENGYCSFGVSCDYTKPAAESAHLVIGEINRQMPYVHGDNLIHVSKLDYIVMADYPIYPLAKPKIGEVEEAIGRNCAKLIEDGATLQLGIGAIPDAALLFLKDKKDLGIHTEMFSDGVVELVRSGVITGKKKTLHPGKMVATFLMGSEDVYHFIDKNPDVELYPVDYVNDPRVIAQNDNMVSINSCIEIDLMGQVVSECIGSKQFSGTGGQVDYVRGAAWSKNGKSIIAIPSTAKNGTASRIVPLIAEGAAVTTLRNEVDYVVTEYGIAQLKGRSLRQRAEALISVAHPDFREELMEHFHKRFG</sequence>
<dbReference type="eggNOG" id="COG0427">
    <property type="taxonomic scope" value="Bacteria"/>
</dbReference>
<evidence type="ECO:0000259" key="3">
    <source>
        <dbReference type="Pfam" id="PF02550"/>
    </source>
</evidence>
<dbReference type="STRING" id="111105.HR09_11055"/>
<dbReference type="Gene3D" id="3.30.750.70">
    <property type="entry name" value="4-hydroxybutyrate coenzyme like domains"/>
    <property type="match status" value="1"/>
</dbReference>
<accession>A0A0A2F9D8</accession>
<evidence type="ECO:0000313" key="8">
    <source>
        <dbReference type="Proteomes" id="UP000030146"/>
    </source>
</evidence>
<dbReference type="Pfam" id="PF02550">
    <property type="entry name" value="AcetylCoA_hydro"/>
    <property type="match status" value="1"/>
</dbReference>
<feature type="domain" description="Acetyl-CoA hydrolase/transferase N-terminal" evidence="3">
    <location>
        <begin position="6"/>
        <end position="181"/>
    </location>
</feature>
<dbReference type="InterPro" id="IPR037171">
    <property type="entry name" value="NagB/RpiA_transferase-like"/>
</dbReference>
<dbReference type="Gene3D" id="3.40.1080.20">
    <property type="entry name" value="Acetyl-CoA hydrolase/transferase C-terminal domain"/>
    <property type="match status" value="1"/>
</dbReference>
<dbReference type="EMBL" id="JRAK01000084">
    <property type="protein sequence ID" value="KGN87598.1"/>
    <property type="molecule type" value="Genomic_DNA"/>
</dbReference>
<reference evidence="6 8" key="2">
    <citation type="submission" date="2014-08" db="EMBL/GenBank/DDBJ databases">
        <title>Porphyromonas gulae strain:COT-052_OH3439 Genome sequencing.</title>
        <authorList>
            <person name="Wallis C."/>
            <person name="Deusch O."/>
            <person name="O'Flynn C."/>
            <person name="Davis I."/>
            <person name="Jospin G."/>
            <person name="Darling A.E."/>
            <person name="Coil D.A."/>
            <person name="Alexiev A."/>
            <person name="Horsfall A."/>
            <person name="Kirkwood N."/>
            <person name="Harris S."/>
            <person name="Eisen J.A."/>
        </authorList>
    </citation>
    <scope>NUCLEOTIDE SEQUENCE [LARGE SCALE GENOMIC DNA]</scope>
    <source>
        <strain evidence="8">COT-052 OH3439</strain>
        <strain evidence="6">COT-052_OH3439</strain>
    </source>
</reference>
<proteinExistence type="inferred from homology"/>
<reference evidence="5 7" key="1">
    <citation type="submission" date="2014-08" db="EMBL/GenBank/DDBJ databases">
        <title>Porphyromonas gulae strain:COT-052_OH1451 Genome sequencing.</title>
        <authorList>
            <person name="Wallis C."/>
            <person name="Deusch O."/>
            <person name="O'Flynn C."/>
            <person name="Davis I."/>
            <person name="Jospin G."/>
            <person name="Darling A.E."/>
            <person name="Coil D.A."/>
            <person name="Alexiev A."/>
            <person name="Horsfall A."/>
            <person name="Kirkwood N."/>
            <person name="Harris S."/>
            <person name="Eisen J.A."/>
        </authorList>
    </citation>
    <scope>NUCLEOTIDE SEQUENCE [LARGE SCALE GENOMIC DNA]</scope>
    <source>
        <strain evidence="7">COT-052 OH1451</strain>
        <strain evidence="5">COT-052_OH1451</strain>
    </source>
</reference>
<evidence type="ECO:0000256" key="2">
    <source>
        <dbReference type="ARBA" id="ARBA00022679"/>
    </source>
</evidence>
<dbReference type="Pfam" id="PF13336">
    <property type="entry name" value="AcetylCoA_hyd_C"/>
    <property type="match status" value="1"/>
</dbReference>
<gene>
    <name evidence="5" type="ORF">HR08_08610</name>
    <name evidence="6" type="ORF">HR15_06160</name>
</gene>
<dbReference type="Proteomes" id="UP000030130">
    <property type="component" value="Unassembled WGS sequence"/>
</dbReference>
<evidence type="ECO:0000313" key="5">
    <source>
        <dbReference type="EMBL" id="KGN84614.1"/>
    </source>
</evidence>
<protein>
    <submittedName>
        <fullName evidence="6">4-hydroxybutyrate CoA-transferase</fullName>
    </submittedName>
</protein>
<name>A0A0A2F9D8_9PORP</name>
<dbReference type="Proteomes" id="UP000030146">
    <property type="component" value="Unassembled WGS sequence"/>
</dbReference>
<evidence type="ECO:0000313" key="7">
    <source>
        <dbReference type="Proteomes" id="UP000030130"/>
    </source>
</evidence>
<evidence type="ECO:0000313" key="6">
    <source>
        <dbReference type="EMBL" id="KGN87598.1"/>
    </source>
</evidence>
<keyword evidence="2 6" id="KW-0808">Transferase</keyword>
<dbReference type="SUPFAM" id="SSF100950">
    <property type="entry name" value="NagB/RpiA/CoA transferase-like"/>
    <property type="match status" value="2"/>
</dbReference>
<dbReference type="OrthoDB" id="9801795at2"/>